<sequence length="362" mass="40121">LPADDKPSTITRSTAVLLFLERARQLDPSFALMPANQTQVAHICRLVHGMPLAIELAASWIRILPPAEIVAEIERSLDFLELAGRDATQRHRSLRAVFDYSWALLTLEEQDVLARLAVFRGGCSREAAKAVAHASSPLLAALVDKSLIRRAENVTGTSRLELHELVRQFAEERLREAGKMEQTRTAHLTWMLELAEELQDKILTADGLSAVTTLEAEQGNLRHALVWAIEQKYIEAGLRLAGALKRFWFHQGYLTEGRDWYGKVLHNAEAAPPSLVKARALYAAGDLARWQGDYAEAITLLEASTQVYDALDEPIGTARSNLVLAGIALIHQKWTRATALCEESLATFRSFGDDRGVSQALN</sequence>
<evidence type="ECO:0000313" key="2">
    <source>
        <dbReference type="EMBL" id="CAA9375203.1"/>
    </source>
</evidence>
<gene>
    <name evidence="2" type="ORF">AVDCRST_MAG93-8762</name>
</gene>
<dbReference type="EMBL" id="CADCTR010002943">
    <property type="protein sequence ID" value="CAA9375203.1"/>
    <property type="molecule type" value="Genomic_DNA"/>
</dbReference>
<feature type="non-terminal residue" evidence="2">
    <location>
        <position position="1"/>
    </location>
</feature>
<dbReference type="InterPro" id="IPR011990">
    <property type="entry name" value="TPR-like_helical_dom_sf"/>
</dbReference>
<feature type="domain" description="Winged helix-turn-helix" evidence="1">
    <location>
        <begin position="108"/>
        <end position="175"/>
    </location>
</feature>
<organism evidence="2">
    <name type="scientific">uncultured Chloroflexia bacterium</name>
    <dbReference type="NCBI Taxonomy" id="1672391"/>
    <lineage>
        <taxon>Bacteria</taxon>
        <taxon>Bacillati</taxon>
        <taxon>Chloroflexota</taxon>
        <taxon>Chloroflexia</taxon>
        <taxon>environmental samples</taxon>
    </lineage>
</organism>
<accession>A0A6J4N291</accession>
<dbReference type="SUPFAM" id="SSF48452">
    <property type="entry name" value="TPR-like"/>
    <property type="match status" value="1"/>
</dbReference>
<proteinExistence type="predicted"/>
<dbReference type="InterPro" id="IPR058852">
    <property type="entry name" value="HTH_77"/>
</dbReference>
<dbReference type="Pfam" id="PF25872">
    <property type="entry name" value="HTH_77"/>
    <property type="match status" value="1"/>
</dbReference>
<evidence type="ECO:0000259" key="1">
    <source>
        <dbReference type="Pfam" id="PF25872"/>
    </source>
</evidence>
<name>A0A6J4N291_9CHLR</name>
<feature type="non-terminal residue" evidence="2">
    <location>
        <position position="362"/>
    </location>
</feature>
<protein>
    <recommendedName>
        <fullName evidence="1">Winged helix-turn-helix domain-containing protein</fullName>
    </recommendedName>
</protein>
<dbReference type="Gene3D" id="1.25.40.10">
    <property type="entry name" value="Tetratricopeptide repeat domain"/>
    <property type="match status" value="1"/>
</dbReference>
<dbReference type="PANTHER" id="PTHR47691:SF3">
    <property type="entry name" value="HTH-TYPE TRANSCRIPTIONAL REGULATOR RV0890C-RELATED"/>
    <property type="match status" value="1"/>
</dbReference>
<dbReference type="AlphaFoldDB" id="A0A6J4N291"/>
<reference evidence="2" key="1">
    <citation type="submission" date="2020-02" db="EMBL/GenBank/DDBJ databases">
        <authorList>
            <person name="Meier V. D."/>
        </authorList>
    </citation>
    <scope>NUCLEOTIDE SEQUENCE</scope>
    <source>
        <strain evidence="2">AVDCRST_MAG93</strain>
    </source>
</reference>
<dbReference type="PANTHER" id="PTHR47691">
    <property type="entry name" value="REGULATOR-RELATED"/>
    <property type="match status" value="1"/>
</dbReference>